<dbReference type="InterPro" id="IPR001965">
    <property type="entry name" value="Znf_PHD"/>
</dbReference>
<evidence type="ECO:0000256" key="7">
    <source>
        <dbReference type="ARBA" id="ARBA00023163"/>
    </source>
</evidence>
<dbReference type="PANTHER" id="PTHR12321">
    <property type="entry name" value="CPG BINDING PROTEIN"/>
    <property type="match status" value="1"/>
</dbReference>
<dbReference type="Proteomes" id="UP001497457">
    <property type="component" value="Chromosome 10rd"/>
</dbReference>
<dbReference type="InterPro" id="IPR019787">
    <property type="entry name" value="Znf_PHD-finger"/>
</dbReference>
<accession>A0ABC8VLH3</accession>
<name>A0ABC8VLH3_9POAL</name>
<sequence length="307" mass="34312">MDSSLPPPAAKTSSAPQQQAAHAPRGQQDTTAPMEVEVTPPTPAPPPSAISRPRYSGTVERTFRQFTYRRVALIRAVTRGFAFGGAGAKRERIHGENIVGVAAVAAVVVQAVWLCRSGADAEQQEEWKKPRMESLCLYGNIDGSWEVLPPKPFEPSGQPEPKLGINLVRDKMRHLKWLQHISRHSDAWLIRISFFRAANLEASERQRLFSMISMLPTVQEAFIASVTYRRISHQENMIDETKDEDEGCGPTFCASCGDRYHAKGFWVCCTLCKCWSHGKCVKVKADQEELVKNFECPECCAEKRGHD</sequence>
<dbReference type="GO" id="GO:0008270">
    <property type="term" value="F:zinc ion binding"/>
    <property type="evidence" value="ECO:0007669"/>
    <property type="project" value="UniProtKB-KW"/>
</dbReference>
<dbReference type="SUPFAM" id="SSF57903">
    <property type="entry name" value="FYVE/PHD zinc finger"/>
    <property type="match status" value="1"/>
</dbReference>
<comment type="domain">
    <text evidence="8">The PHD-type zinc finger mediates the binding to H3K4me3.</text>
</comment>
<gene>
    <name evidence="11" type="ORF">URODEC1_LOCUS4636</name>
</gene>
<dbReference type="PANTHER" id="PTHR12321:SF113">
    <property type="entry name" value="PHD FINGER PROTEIN ALFIN-LIKE"/>
    <property type="match status" value="1"/>
</dbReference>
<dbReference type="EMBL" id="OZ075120">
    <property type="protein sequence ID" value="CAL4893189.1"/>
    <property type="molecule type" value="Genomic_DNA"/>
</dbReference>
<keyword evidence="8" id="KW-0539">Nucleus</keyword>
<evidence type="ECO:0000256" key="8">
    <source>
        <dbReference type="RuleBase" id="RU369089"/>
    </source>
</evidence>
<dbReference type="Pfam" id="PF12165">
    <property type="entry name" value="Alfin"/>
    <property type="match status" value="1"/>
</dbReference>
<evidence type="ECO:0000256" key="1">
    <source>
        <dbReference type="ARBA" id="ARBA00002232"/>
    </source>
</evidence>
<comment type="function">
    <text evidence="1 8">Histone-binding component that specifically recognizes H3 tails trimethylated on 'Lys-4' (H3K4me3), which mark transcription start sites of virtually all active genes.</text>
</comment>
<dbReference type="GO" id="GO:0042393">
    <property type="term" value="F:histone binding"/>
    <property type="evidence" value="ECO:0007669"/>
    <property type="project" value="UniProtKB-UniRule"/>
</dbReference>
<dbReference type="InterPro" id="IPR013083">
    <property type="entry name" value="Znf_RING/FYVE/PHD"/>
</dbReference>
<dbReference type="GO" id="GO:0005634">
    <property type="term" value="C:nucleus"/>
    <property type="evidence" value="ECO:0007669"/>
    <property type="project" value="UniProtKB-SubCell"/>
</dbReference>
<keyword evidence="7 8" id="KW-0804">Transcription</keyword>
<dbReference type="InterPro" id="IPR011011">
    <property type="entry name" value="Znf_FYVE_PHD"/>
</dbReference>
<organism evidence="11 12">
    <name type="scientific">Urochloa decumbens</name>
    <dbReference type="NCBI Taxonomy" id="240449"/>
    <lineage>
        <taxon>Eukaryota</taxon>
        <taxon>Viridiplantae</taxon>
        <taxon>Streptophyta</taxon>
        <taxon>Embryophyta</taxon>
        <taxon>Tracheophyta</taxon>
        <taxon>Spermatophyta</taxon>
        <taxon>Magnoliopsida</taxon>
        <taxon>Liliopsida</taxon>
        <taxon>Poales</taxon>
        <taxon>Poaceae</taxon>
        <taxon>PACMAD clade</taxon>
        <taxon>Panicoideae</taxon>
        <taxon>Panicodae</taxon>
        <taxon>Paniceae</taxon>
        <taxon>Melinidinae</taxon>
        <taxon>Urochloa</taxon>
    </lineage>
</organism>
<dbReference type="AlphaFoldDB" id="A0ABC8VLH3"/>
<evidence type="ECO:0000259" key="10">
    <source>
        <dbReference type="SMART" id="SM00249"/>
    </source>
</evidence>
<protein>
    <recommendedName>
        <fullName evidence="8">PHD finger protein ALFIN-LIKE</fullName>
    </recommendedName>
</protein>
<keyword evidence="12" id="KW-1185">Reference proteome</keyword>
<dbReference type="Gene3D" id="3.30.40.10">
    <property type="entry name" value="Zinc/RING finger domain, C3HC4 (zinc finger)"/>
    <property type="match status" value="1"/>
</dbReference>
<keyword evidence="6 8" id="KW-0805">Transcription regulation</keyword>
<evidence type="ECO:0000313" key="11">
    <source>
        <dbReference type="EMBL" id="CAL4893189.1"/>
    </source>
</evidence>
<dbReference type="GO" id="GO:0006355">
    <property type="term" value="P:regulation of DNA-templated transcription"/>
    <property type="evidence" value="ECO:0007669"/>
    <property type="project" value="UniProtKB-UniRule"/>
</dbReference>
<dbReference type="InterPro" id="IPR045104">
    <property type="entry name" value="Alfin"/>
</dbReference>
<dbReference type="Pfam" id="PF00628">
    <property type="entry name" value="PHD"/>
    <property type="match status" value="1"/>
</dbReference>
<dbReference type="GO" id="GO:0006325">
    <property type="term" value="P:chromatin organization"/>
    <property type="evidence" value="ECO:0007669"/>
    <property type="project" value="UniProtKB-UniRule"/>
</dbReference>
<reference evidence="11" key="1">
    <citation type="submission" date="2024-10" db="EMBL/GenBank/DDBJ databases">
        <authorList>
            <person name="Ryan C."/>
        </authorList>
    </citation>
    <scope>NUCLEOTIDE SEQUENCE [LARGE SCALE GENOMIC DNA]</scope>
</reference>
<dbReference type="SMART" id="SM00249">
    <property type="entry name" value="PHD"/>
    <property type="match status" value="1"/>
</dbReference>
<keyword evidence="5 8" id="KW-0862">Zinc</keyword>
<feature type="compositionally biased region" description="Low complexity" evidence="9">
    <location>
        <begin position="15"/>
        <end position="39"/>
    </location>
</feature>
<comment type="subcellular location">
    <subcellularLocation>
        <location evidence="8">Nucleus</location>
    </subcellularLocation>
</comment>
<proteinExistence type="inferred from homology"/>
<comment type="similarity">
    <text evidence="2 8">Belongs to the Alfin family.</text>
</comment>
<evidence type="ECO:0000313" key="12">
    <source>
        <dbReference type="Proteomes" id="UP001497457"/>
    </source>
</evidence>
<keyword evidence="8" id="KW-0156">Chromatin regulator</keyword>
<dbReference type="InterPro" id="IPR021998">
    <property type="entry name" value="Alfin_N"/>
</dbReference>
<keyword evidence="4 8" id="KW-0863">Zinc-finger</keyword>
<evidence type="ECO:0000256" key="4">
    <source>
        <dbReference type="ARBA" id="ARBA00022771"/>
    </source>
</evidence>
<evidence type="ECO:0000256" key="9">
    <source>
        <dbReference type="SAM" id="MobiDB-lite"/>
    </source>
</evidence>
<feature type="region of interest" description="Disordered" evidence="9">
    <location>
        <begin position="1"/>
        <end position="56"/>
    </location>
</feature>
<keyword evidence="3 8" id="KW-0479">Metal-binding</keyword>
<comment type="subunit">
    <text evidence="8">Interacts with H3K4me3 and to a lesser extent with H3K4me2.</text>
</comment>
<feature type="domain" description="Zinc finger PHD-type" evidence="10">
    <location>
        <begin position="252"/>
        <end position="300"/>
    </location>
</feature>
<evidence type="ECO:0000256" key="6">
    <source>
        <dbReference type="ARBA" id="ARBA00023015"/>
    </source>
</evidence>
<evidence type="ECO:0000256" key="2">
    <source>
        <dbReference type="ARBA" id="ARBA00010445"/>
    </source>
</evidence>
<evidence type="ECO:0000256" key="3">
    <source>
        <dbReference type="ARBA" id="ARBA00022723"/>
    </source>
</evidence>
<evidence type="ECO:0000256" key="5">
    <source>
        <dbReference type="ARBA" id="ARBA00022833"/>
    </source>
</evidence>